<dbReference type="Gene3D" id="3.40.630.30">
    <property type="match status" value="1"/>
</dbReference>
<gene>
    <name evidence="2" type="ORF">CCS01_04570</name>
</gene>
<dbReference type="InterPro" id="IPR038740">
    <property type="entry name" value="BioF2-like_GNAT_dom"/>
</dbReference>
<evidence type="ECO:0000313" key="2">
    <source>
        <dbReference type="EMBL" id="PPQ36641.1"/>
    </source>
</evidence>
<keyword evidence="3" id="KW-1185">Reference proteome</keyword>
<dbReference type="Pfam" id="PF13480">
    <property type="entry name" value="Acetyltransf_6"/>
    <property type="match status" value="1"/>
</dbReference>
<dbReference type="SUPFAM" id="SSF55729">
    <property type="entry name" value="Acyl-CoA N-acyltransferases (Nat)"/>
    <property type="match status" value="1"/>
</dbReference>
<comment type="caution">
    <text evidence="2">The sequence shown here is derived from an EMBL/GenBank/DDBJ whole genome shotgun (WGS) entry which is preliminary data.</text>
</comment>
<feature type="domain" description="BioF2-like acetyltransferase" evidence="1">
    <location>
        <begin position="216"/>
        <end position="353"/>
    </location>
</feature>
<sequence>MLPSDDSAAQIHSGYWHAHEDRQPRRSVRRKELKVSVMDELRINVIDNLAQIEALWRRASRELAGYVFQCFDWLVVWNATVGIPEGITPALVQVSNTAGQTLMLIPLGIRRLHGCRVLGFLGGEESDYKAPLIDRAFATSCCAAAFAELWAMILRRLPPVDIIWFSGMPATVAGAPNPFVTLRGAVSVGCAHAATPLPDNFESYRKAHKSALFRKAARLYRNGAGNNPVRLERVADPTEMLGTLDLTLAWGRRRYGNDFMSASVERFYRQILRSRLDAATPFVARLWIEDVVVATEVGMVQGNRFYGLLTAHESGPWARLSPGRLLMAEIVRWCIAEGIETFDLARGDEPYKKDFTDTEMSLHAYSHGPSRKGCIVLFCYAMMTRIYRQALKNPRLRTHIVALKDRLLAVIGGLRSASAYR</sequence>
<reference evidence="2 3" key="1">
    <citation type="journal article" date="2018" name="Arch. Microbiol.">
        <title>New insights into the metabolic potential of the phototrophic purple bacterium Rhodopila globiformis DSM 161(T) from its draft genome sequence and evidence for a vanadium-dependent nitrogenase.</title>
        <authorList>
            <person name="Imhoff J.F."/>
            <person name="Rahn T."/>
            <person name="Kunzel S."/>
            <person name="Neulinger S.C."/>
        </authorList>
    </citation>
    <scope>NUCLEOTIDE SEQUENCE [LARGE SCALE GENOMIC DNA]</scope>
    <source>
        <strain evidence="2 3">DSM 161</strain>
    </source>
</reference>
<dbReference type="EMBL" id="NHRY01000055">
    <property type="protein sequence ID" value="PPQ36641.1"/>
    <property type="molecule type" value="Genomic_DNA"/>
</dbReference>
<evidence type="ECO:0000313" key="3">
    <source>
        <dbReference type="Proteomes" id="UP000239724"/>
    </source>
</evidence>
<evidence type="ECO:0000259" key="1">
    <source>
        <dbReference type="Pfam" id="PF13480"/>
    </source>
</evidence>
<name>A0A2S6NLV9_RHOGL</name>
<organism evidence="2 3">
    <name type="scientific">Rhodopila globiformis</name>
    <name type="common">Rhodopseudomonas globiformis</name>
    <dbReference type="NCBI Taxonomy" id="1071"/>
    <lineage>
        <taxon>Bacteria</taxon>
        <taxon>Pseudomonadati</taxon>
        <taxon>Pseudomonadota</taxon>
        <taxon>Alphaproteobacteria</taxon>
        <taxon>Acetobacterales</taxon>
        <taxon>Acetobacteraceae</taxon>
        <taxon>Rhodopila</taxon>
    </lineage>
</organism>
<dbReference type="Proteomes" id="UP000239724">
    <property type="component" value="Unassembled WGS sequence"/>
</dbReference>
<protein>
    <recommendedName>
        <fullName evidence="1">BioF2-like acetyltransferase domain-containing protein</fullName>
    </recommendedName>
</protein>
<proteinExistence type="predicted"/>
<dbReference type="InterPro" id="IPR016181">
    <property type="entry name" value="Acyl_CoA_acyltransferase"/>
</dbReference>
<accession>A0A2S6NLV9</accession>
<dbReference type="AlphaFoldDB" id="A0A2S6NLV9"/>